<dbReference type="AlphaFoldDB" id="A0A1W2CJT9"/>
<organism evidence="2 3">
    <name type="scientific">Kibdelosporangium aridum</name>
    <dbReference type="NCBI Taxonomy" id="2030"/>
    <lineage>
        <taxon>Bacteria</taxon>
        <taxon>Bacillati</taxon>
        <taxon>Actinomycetota</taxon>
        <taxon>Actinomycetes</taxon>
        <taxon>Pseudonocardiales</taxon>
        <taxon>Pseudonocardiaceae</taxon>
        <taxon>Kibdelosporangium</taxon>
    </lineage>
</organism>
<protein>
    <submittedName>
        <fullName evidence="2">Hemerythrin HHE cation binding domain-containing protein</fullName>
    </submittedName>
</protein>
<dbReference type="Proteomes" id="UP000192674">
    <property type="component" value="Unassembled WGS sequence"/>
</dbReference>
<dbReference type="Pfam" id="PF01814">
    <property type="entry name" value="Hemerythrin"/>
    <property type="match status" value="1"/>
</dbReference>
<dbReference type="InterPro" id="IPR012312">
    <property type="entry name" value="Hemerythrin-like"/>
</dbReference>
<proteinExistence type="predicted"/>
<sequence>MDSTSRIAAFGTQLIEVHDWLREQLAQLRADVDAGTAQPRKLQAHCLTFCSALTTHHTGEDSGAFPELARQFPALKPVLEQLTQDHDMITMLLNRLEQLDFADKAEAQRELNGIEAIMESHFAYEERKIVDALNALDVPEWDGTFLHRG</sequence>
<gene>
    <name evidence="2" type="ORF">SAMN05661093_02068</name>
</gene>
<dbReference type="Gene3D" id="1.20.120.520">
    <property type="entry name" value="nmb1532 protein domain like"/>
    <property type="match status" value="1"/>
</dbReference>
<feature type="domain" description="Hemerythrin-like" evidence="1">
    <location>
        <begin position="14"/>
        <end position="132"/>
    </location>
</feature>
<evidence type="ECO:0000313" key="2">
    <source>
        <dbReference type="EMBL" id="SMC85244.1"/>
    </source>
</evidence>
<dbReference type="EMBL" id="FWXV01000002">
    <property type="protein sequence ID" value="SMC85244.1"/>
    <property type="molecule type" value="Genomic_DNA"/>
</dbReference>
<evidence type="ECO:0000259" key="1">
    <source>
        <dbReference type="Pfam" id="PF01814"/>
    </source>
</evidence>
<keyword evidence="3" id="KW-1185">Reference proteome</keyword>
<dbReference type="RefSeq" id="WP_235038544.1">
    <property type="nucleotide sequence ID" value="NZ_FWXV01000002.1"/>
</dbReference>
<evidence type="ECO:0000313" key="3">
    <source>
        <dbReference type="Proteomes" id="UP000192674"/>
    </source>
</evidence>
<reference evidence="2 3" key="1">
    <citation type="submission" date="2017-04" db="EMBL/GenBank/DDBJ databases">
        <authorList>
            <person name="Afonso C.L."/>
            <person name="Miller P.J."/>
            <person name="Scott M.A."/>
            <person name="Spackman E."/>
            <person name="Goraichik I."/>
            <person name="Dimitrov K.M."/>
            <person name="Suarez D.L."/>
            <person name="Swayne D.E."/>
        </authorList>
    </citation>
    <scope>NUCLEOTIDE SEQUENCE [LARGE SCALE GENOMIC DNA]</scope>
    <source>
        <strain evidence="2 3">DSM 43828</strain>
    </source>
</reference>
<name>A0A1W2CJT9_KIBAR</name>
<accession>A0A1W2CJT9</accession>